<protein>
    <submittedName>
        <fullName evidence="2">Uncharacterized protein</fullName>
    </submittedName>
</protein>
<evidence type="ECO:0000313" key="2">
    <source>
        <dbReference type="EMBL" id="KIT14407.1"/>
    </source>
</evidence>
<dbReference type="PATRIC" id="fig|935700.4.peg.3997"/>
<feature type="chain" id="PRO_5002244172" evidence="1">
    <location>
        <begin position="24"/>
        <end position="40"/>
    </location>
</feature>
<keyword evidence="3" id="KW-1185">Reference proteome</keyword>
<reference evidence="2 3" key="1">
    <citation type="submission" date="2015-02" db="EMBL/GenBank/DDBJ databases">
        <title>Genome Sequence of Jannaschia aquimarina DSM28248, a member of the Roseobacter clade.</title>
        <authorList>
            <person name="Voget S."/>
            <person name="Daniel R."/>
        </authorList>
    </citation>
    <scope>NUCLEOTIDE SEQUENCE [LARGE SCALE GENOMIC DNA]</scope>
    <source>
        <strain evidence="2 3">GSW-M26</strain>
    </source>
</reference>
<sequence length="40" mass="4059">MKTLALVVGLTAAALAVGTPSHALYQDPDGCGCVRPCFPN</sequence>
<keyword evidence="1" id="KW-0732">Signal</keyword>
<accession>A0A0D1CI96</accession>
<organism evidence="2 3">
    <name type="scientific">Jannaschia aquimarina</name>
    <dbReference type="NCBI Taxonomy" id="935700"/>
    <lineage>
        <taxon>Bacteria</taxon>
        <taxon>Pseudomonadati</taxon>
        <taxon>Pseudomonadota</taxon>
        <taxon>Alphaproteobacteria</taxon>
        <taxon>Rhodobacterales</taxon>
        <taxon>Roseobacteraceae</taxon>
        <taxon>Jannaschia</taxon>
    </lineage>
</organism>
<dbReference type="RefSeq" id="WP_269079004.1">
    <property type="nucleotide sequence ID" value="NZ_FZPF01000029.1"/>
</dbReference>
<evidence type="ECO:0000256" key="1">
    <source>
        <dbReference type="SAM" id="SignalP"/>
    </source>
</evidence>
<dbReference type="Proteomes" id="UP000032232">
    <property type="component" value="Unassembled WGS sequence"/>
</dbReference>
<proteinExistence type="predicted"/>
<feature type="signal peptide" evidence="1">
    <location>
        <begin position="1"/>
        <end position="23"/>
    </location>
</feature>
<dbReference type="AlphaFoldDB" id="A0A0D1CI96"/>
<evidence type="ECO:0000313" key="3">
    <source>
        <dbReference type="Proteomes" id="UP000032232"/>
    </source>
</evidence>
<gene>
    <name evidence="2" type="ORF">jaqu_38810</name>
</gene>
<dbReference type="STRING" id="935700.jaqu_38810"/>
<name>A0A0D1CI96_9RHOB</name>
<dbReference type="EMBL" id="JYFE01000075">
    <property type="protein sequence ID" value="KIT14407.1"/>
    <property type="molecule type" value="Genomic_DNA"/>
</dbReference>
<comment type="caution">
    <text evidence="2">The sequence shown here is derived from an EMBL/GenBank/DDBJ whole genome shotgun (WGS) entry which is preliminary data.</text>
</comment>